<dbReference type="EMBL" id="QXHD01000011">
    <property type="protein sequence ID" value="NEZ61169.1"/>
    <property type="molecule type" value="Genomic_DNA"/>
</dbReference>
<reference evidence="2 3" key="1">
    <citation type="journal article" date="2020" name="Microb. Ecol.">
        <title>Ecogenomics of the Marine Benthic Filamentous Cyanobacterium Adonisia.</title>
        <authorList>
            <person name="Walter J.M."/>
            <person name="Coutinho F.H."/>
            <person name="Leomil L."/>
            <person name="Hargreaves P.I."/>
            <person name="Campeao M.E."/>
            <person name="Vieira V.V."/>
            <person name="Silva B.S."/>
            <person name="Fistarol G.O."/>
            <person name="Salomon P.S."/>
            <person name="Sawabe T."/>
            <person name="Mino S."/>
            <person name="Hosokawa M."/>
            <person name="Miyashita H."/>
            <person name="Maruyama F."/>
            <person name="van Verk M.C."/>
            <person name="Dutilh B.E."/>
            <person name="Thompson C.C."/>
            <person name="Thompson F.L."/>
        </authorList>
    </citation>
    <scope>NUCLEOTIDE SEQUENCE [LARGE SCALE GENOMIC DNA]</scope>
    <source>
        <strain evidence="2 3">CCMR0081</strain>
    </source>
</reference>
<name>A0A6M0RY83_9CYAN</name>
<keyword evidence="3" id="KW-1185">Reference proteome</keyword>
<dbReference type="Pfam" id="PF23871">
    <property type="entry name" value="DUF7226"/>
    <property type="match status" value="1"/>
</dbReference>
<sequence>MYKFKYHDNAVEKMLSDRKTFWDPELEEELRPVLAKLKQTGEIAGASCGFNLIAPGRIYYTLPGRNFKLAYTVDSCNEEIRFYEFQQVSHQIDWETALEQDLRDGEEQPIYIPQIGDPHKFIRAIELIYRGINTSKDLGVAFGSGAKRDKDLARRGDYLGRPIIEFGLAHRVQTAKQSPSIYVLSDQGRRIAQSDDSEIRERLLAEALLAFYPIQVIIEETTRGGKELTKELIQEIISLVSFGDCGGTTNPRRASSLRALVNWVTRWAGIPIRRKGNDGVQLYIPYIYAN</sequence>
<proteinExistence type="predicted"/>
<evidence type="ECO:0000259" key="1">
    <source>
        <dbReference type="Pfam" id="PF23871"/>
    </source>
</evidence>
<feature type="domain" description="DUF7226" evidence="1">
    <location>
        <begin position="156"/>
        <end position="265"/>
    </location>
</feature>
<dbReference type="AlphaFoldDB" id="A0A6M0RY83"/>
<organism evidence="2 3">
    <name type="scientific">Adonisia turfae CCMR0081</name>
    <dbReference type="NCBI Taxonomy" id="2292702"/>
    <lineage>
        <taxon>Bacteria</taxon>
        <taxon>Bacillati</taxon>
        <taxon>Cyanobacteriota</taxon>
        <taxon>Adonisia</taxon>
        <taxon>Adonisia turfae</taxon>
    </lineage>
</organism>
<evidence type="ECO:0000313" key="2">
    <source>
        <dbReference type="EMBL" id="NEZ61169.1"/>
    </source>
</evidence>
<evidence type="ECO:0000313" key="3">
    <source>
        <dbReference type="Proteomes" id="UP000481033"/>
    </source>
</evidence>
<comment type="caution">
    <text evidence="2">The sequence shown here is derived from an EMBL/GenBank/DDBJ whole genome shotgun (WGS) entry which is preliminary data.</text>
</comment>
<dbReference type="RefSeq" id="WP_163703742.1">
    <property type="nucleotide sequence ID" value="NZ_QXHD01000011.1"/>
</dbReference>
<dbReference type="Proteomes" id="UP000481033">
    <property type="component" value="Unassembled WGS sequence"/>
</dbReference>
<gene>
    <name evidence="2" type="ORF">DXZ20_37175</name>
</gene>
<protein>
    <recommendedName>
        <fullName evidence="1">DUF7226 domain-containing protein</fullName>
    </recommendedName>
</protein>
<accession>A0A6M0RY83</accession>
<dbReference type="InterPro" id="IPR055650">
    <property type="entry name" value="DUF7226"/>
</dbReference>